<dbReference type="Proteomes" id="UP001162060">
    <property type="component" value="Unassembled WGS sequence"/>
</dbReference>
<gene>
    <name evidence="2" type="ORF">PM001_LOCUS17883</name>
</gene>
<reference evidence="2" key="1">
    <citation type="submission" date="2024-01" db="EMBL/GenBank/DDBJ databases">
        <authorList>
            <person name="Webb A."/>
        </authorList>
    </citation>
    <scope>NUCLEOTIDE SEQUENCE</scope>
    <source>
        <strain evidence="2">Pm1</strain>
    </source>
</reference>
<proteinExistence type="predicted"/>
<evidence type="ECO:0000313" key="2">
    <source>
        <dbReference type="EMBL" id="CAK7932733.1"/>
    </source>
</evidence>
<comment type="caution">
    <text evidence="2">The sequence shown here is derived from an EMBL/GenBank/DDBJ whole genome shotgun (WGS) entry which is preliminary data.</text>
</comment>
<feature type="compositionally biased region" description="Acidic residues" evidence="1">
    <location>
        <begin position="119"/>
        <end position="129"/>
    </location>
</feature>
<organism evidence="2 3">
    <name type="scientific">Peronospora matthiolae</name>
    <dbReference type="NCBI Taxonomy" id="2874970"/>
    <lineage>
        <taxon>Eukaryota</taxon>
        <taxon>Sar</taxon>
        <taxon>Stramenopiles</taxon>
        <taxon>Oomycota</taxon>
        <taxon>Peronosporomycetes</taxon>
        <taxon>Peronosporales</taxon>
        <taxon>Peronosporaceae</taxon>
        <taxon>Peronospora</taxon>
    </lineage>
</organism>
<feature type="region of interest" description="Disordered" evidence="1">
    <location>
        <begin position="112"/>
        <end position="143"/>
    </location>
</feature>
<feature type="region of interest" description="Disordered" evidence="1">
    <location>
        <begin position="1"/>
        <end position="24"/>
    </location>
</feature>
<evidence type="ECO:0000313" key="3">
    <source>
        <dbReference type="Proteomes" id="UP001162060"/>
    </source>
</evidence>
<name>A0AAV1UGE3_9STRA</name>
<accession>A0AAV1UGE3</accession>
<protein>
    <submittedName>
        <fullName evidence="2">Uncharacterized protein</fullName>
    </submittedName>
</protein>
<evidence type="ECO:0000256" key="1">
    <source>
        <dbReference type="SAM" id="MobiDB-lite"/>
    </source>
</evidence>
<dbReference type="EMBL" id="CAKLBY020000190">
    <property type="protein sequence ID" value="CAK7932733.1"/>
    <property type="molecule type" value="Genomic_DNA"/>
</dbReference>
<sequence length="152" mass="16248">MPLPFSRGHVNNCTSPIPRAPHPEAATGDDISALVAWITETAARLVLMILYHVAPTCAERSSDDACVTDVSEEERDGCNEIQPNVNPSCGDSSGDTMMESIRAMDDTVRLADLDTGAESSEDQDGDDMELPAQAGEGPVTFPRSIEAAFEHN</sequence>
<dbReference type="AlphaFoldDB" id="A0AAV1UGE3"/>